<evidence type="ECO:0000256" key="1">
    <source>
        <dbReference type="SAM" id="MobiDB-lite"/>
    </source>
</evidence>
<keyword evidence="3" id="KW-1185">Reference proteome</keyword>
<keyword evidence="2" id="KW-0812">Transmembrane</keyword>
<dbReference type="Proteomes" id="UP000887578">
    <property type="component" value="Unplaced"/>
</dbReference>
<dbReference type="AlphaFoldDB" id="A0A914QP63"/>
<accession>A0A914QP63</accession>
<name>A0A914QP63_9BILA</name>
<feature type="compositionally biased region" description="Basic and acidic residues" evidence="1">
    <location>
        <begin position="1"/>
        <end position="15"/>
    </location>
</feature>
<evidence type="ECO:0000313" key="4">
    <source>
        <dbReference type="WBParaSite" id="PDA_v2.g5170.t1"/>
    </source>
</evidence>
<proteinExistence type="predicted"/>
<feature type="compositionally biased region" description="Polar residues" evidence="1">
    <location>
        <begin position="64"/>
        <end position="73"/>
    </location>
</feature>
<sequence length="73" mass="8200">MNEKEVERLRKERYNFKRKNKGQQKDSSGAKIGVGLLLGAVLGGAAVYGLSKALNNDDEKQKQRNPNSHLFKK</sequence>
<feature type="transmembrane region" description="Helical" evidence="2">
    <location>
        <begin position="28"/>
        <end position="50"/>
    </location>
</feature>
<feature type="region of interest" description="Disordered" evidence="1">
    <location>
        <begin position="53"/>
        <end position="73"/>
    </location>
</feature>
<dbReference type="WBParaSite" id="PDA_v2.g5170.t1">
    <property type="protein sequence ID" value="PDA_v2.g5170.t1"/>
    <property type="gene ID" value="PDA_v2.g5170"/>
</dbReference>
<keyword evidence="2" id="KW-0472">Membrane</keyword>
<reference evidence="4" key="1">
    <citation type="submission" date="2022-11" db="UniProtKB">
        <authorList>
            <consortium name="WormBaseParasite"/>
        </authorList>
    </citation>
    <scope>IDENTIFICATION</scope>
</reference>
<feature type="region of interest" description="Disordered" evidence="1">
    <location>
        <begin position="1"/>
        <end position="29"/>
    </location>
</feature>
<organism evidence="3 4">
    <name type="scientific">Panagrolaimus davidi</name>
    <dbReference type="NCBI Taxonomy" id="227884"/>
    <lineage>
        <taxon>Eukaryota</taxon>
        <taxon>Metazoa</taxon>
        <taxon>Ecdysozoa</taxon>
        <taxon>Nematoda</taxon>
        <taxon>Chromadorea</taxon>
        <taxon>Rhabditida</taxon>
        <taxon>Tylenchina</taxon>
        <taxon>Panagrolaimomorpha</taxon>
        <taxon>Panagrolaimoidea</taxon>
        <taxon>Panagrolaimidae</taxon>
        <taxon>Panagrolaimus</taxon>
    </lineage>
</organism>
<evidence type="ECO:0000313" key="3">
    <source>
        <dbReference type="Proteomes" id="UP000887578"/>
    </source>
</evidence>
<protein>
    <submittedName>
        <fullName evidence="4">Uncharacterized protein</fullName>
    </submittedName>
</protein>
<evidence type="ECO:0000256" key="2">
    <source>
        <dbReference type="SAM" id="Phobius"/>
    </source>
</evidence>
<keyword evidence="2" id="KW-1133">Transmembrane helix</keyword>